<keyword evidence="1 2" id="KW-0732">Signal</keyword>
<dbReference type="RefSeq" id="WP_061496900.1">
    <property type="nucleotide sequence ID" value="NZ_CP115659.1"/>
</dbReference>
<sequence length="84" mass="8819">MKKVHAQVFATLMVIFSTASWAASEVTTDTGLTAIGSVSVAGVDTLHDVQHQLAKKAAQQGASSYKIISAGGDDKYFGVAELYK</sequence>
<dbReference type="Gene3D" id="3.30.1660.10">
    <property type="entry name" value="Flavin-binding protein dodecin"/>
    <property type="match status" value="1"/>
</dbReference>
<dbReference type="Pfam" id="PF07338">
    <property type="entry name" value="YdgH_BhsA-like"/>
    <property type="match status" value="1"/>
</dbReference>
<evidence type="ECO:0000256" key="2">
    <source>
        <dbReference type="SAM" id="SignalP"/>
    </source>
</evidence>
<evidence type="ECO:0000256" key="1">
    <source>
        <dbReference type="ARBA" id="ARBA00022729"/>
    </source>
</evidence>
<dbReference type="AlphaFoldDB" id="A0A1C4AH36"/>
<name>A0A1C4AH36_9ENTR</name>
<reference evidence="5" key="1">
    <citation type="submission" date="2016-08" db="EMBL/GenBank/DDBJ databases">
        <authorList>
            <person name="Varghese N."/>
            <person name="Submissions Spin"/>
        </authorList>
    </citation>
    <scope>NUCLEOTIDE SEQUENCE [LARGE SCALE GENOMIC DNA]</scope>
    <source>
        <strain evidence="5">REICA_082</strain>
    </source>
</reference>
<dbReference type="EMBL" id="FMAY01000003">
    <property type="protein sequence ID" value="SCB93811.1"/>
    <property type="molecule type" value="Genomic_DNA"/>
</dbReference>
<dbReference type="Proteomes" id="UP000198975">
    <property type="component" value="Unassembled WGS sequence"/>
</dbReference>
<dbReference type="InterPro" id="IPR010854">
    <property type="entry name" value="YdgH/BhsA/McbA-like_dom"/>
</dbReference>
<dbReference type="InterPro" id="IPR036275">
    <property type="entry name" value="YdgH-like_sf"/>
</dbReference>
<gene>
    <name evidence="4" type="ORF">GA0061071_10346</name>
</gene>
<feature type="signal peptide" evidence="2">
    <location>
        <begin position="1"/>
        <end position="22"/>
    </location>
</feature>
<dbReference type="InterPro" id="IPR025543">
    <property type="entry name" value="Dodecin-like"/>
</dbReference>
<evidence type="ECO:0000313" key="4">
    <source>
        <dbReference type="EMBL" id="SCB93811.1"/>
    </source>
</evidence>
<protein>
    <submittedName>
        <fullName evidence="4">MqsR-controlled colanic acid and biofilm protein A</fullName>
    </submittedName>
</protein>
<feature type="chain" id="PRO_5008688713" evidence="2">
    <location>
        <begin position="23"/>
        <end position="84"/>
    </location>
</feature>
<proteinExistence type="predicted"/>
<dbReference type="SUPFAM" id="SSF159871">
    <property type="entry name" value="YdgH-like"/>
    <property type="match status" value="1"/>
</dbReference>
<organism evidence="4 5">
    <name type="scientific">Kosakonia oryzendophytica</name>
    <dbReference type="NCBI Taxonomy" id="1005665"/>
    <lineage>
        <taxon>Bacteria</taxon>
        <taxon>Pseudomonadati</taxon>
        <taxon>Pseudomonadota</taxon>
        <taxon>Gammaproteobacteria</taxon>
        <taxon>Enterobacterales</taxon>
        <taxon>Enterobacteriaceae</taxon>
        <taxon>Kosakonia</taxon>
    </lineage>
</organism>
<accession>A0A1C4AH36</accession>
<keyword evidence="5" id="KW-1185">Reference proteome</keyword>
<evidence type="ECO:0000313" key="5">
    <source>
        <dbReference type="Proteomes" id="UP000198975"/>
    </source>
</evidence>
<feature type="domain" description="YdgH/BhsA/McbA-like" evidence="3">
    <location>
        <begin position="32"/>
        <end position="84"/>
    </location>
</feature>
<evidence type="ECO:0000259" key="3">
    <source>
        <dbReference type="Pfam" id="PF07338"/>
    </source>
</evidence>